<dbReference type="Proteomes" id="UP001139701">
    <property type="component" value="Unassembled WGS sequence"/>
</dbReference>
<name>A0A9X2BAH9_9GAMM</name>
<dbReference type="AlphaFoldDB" id="A0A9X2BAH9"/>
<accession>A0A9X2BAH9</accession>
<evidence type="ECO:0000313" key="2">
    <source>
        <dbReference type="Proteomes" id="UP001139701"/>
    </source>
</evidence>
<dbReference type="PANTHER" id="PTHR38453">
    <property type="entry name" value="CYTOPLASMIC PROTEIN-RELATED"/>
    <property type="match status" value="1"/>
</dbReference>
<protein>
    <submittedName>
        <fullName evidence="1">YbdD/YjiX family protein</fullName>
    </submittedName>
</protein>
<comment type="caution">
    <text evidence="1">The sequence shown here is derived from an EMBL/GenBank/DDBJ whole genome shotgun (WGS) entry which is preliminary data.</text>
</comment>
<sequence>MQIKPFNLKLFRNGKGVMVRIIKFTILSQKRLLLSPKNWSRIAEMWQRLQQSFRLMVGVPDYQAYVAHMREHHPDLEAMDEKTFFRYCVDARYPSKAGNMKKCPC</sequence>
<gene>
    <name evidence="1" type="ORF">MKI79_06775</name>
</gene>
<dbReference type="Pfam" id="PF04328">
    <property type="entry name" value="Sel_put"/>
    <property type="match status" value="1"/>
</dbReference>
<evidence type="ECO:0000313" key="1">
    <source>
        <dbReference type="EMBL" id="MCJ8146605.1"/>
    </source>
</evidence>
<keyword evidence="2" id="KW-1185">Reference proteome</keyword>
<dbReference type="PANTHER" id="PTHR38453:SF1">
    <property type="entry name" value="CYTOPLASMIC PROTEIN"/>
    <property type="match status" value="1"/>
</dbReference>
<dbReference type="EMBL" id="JAKUML010000009">
    <property type="protein sequence ID" value="MCJ8146605.1"/>
    <property type="molecule type" value="Genomic_DNA"/>
</dbReference>
<dbReference type="RefSeq" id="WP_241571469.1">
    <property type="nucleotide sequence ID" value="NZ_JAKUML010000009.1"/>
</dbReference>
<dbReference type="InterPro" id="IPR007423">
    <property type="entry name" value="Sel_put"/>
</dbReference>
<proteinExistence type="predicted"/>
<reference evidence="1" key="1">
    <citation type="submission" date="2022-02" db="EMBL/GenBank/DDBJ databases">
        <title>Acinetobacter A3.8 sp. nov., isolated from Sediment (Zhairuo Island).</title>
        <authorList>
            <person name="Zheng K."/>
        </authorList>
    </citation>
    <scope>NUCLEOTIDE SEQUENCE</scope>
    <source>
        <strain evidence="1">A3.8</strain>
    </source>
</reference>
<organism evidence="1 2">
    <name type="scientific">Acinetobacter sedimenti</name>
    <dbReference type="NCBI Taxonomy" id="2919922"/>
    <lineage>
        <taxon>Bacteria</taxon>
        <taxon>Pseudomonadati</taxon>
        <taxon>Pseudomonadota</taxon>
        <taxon>Gammaproteobacteria</taxon>
        <taxon>Moraxellales</taxon>
        <taxon>Moraxellaceae</taxon>
        <taxon>Acinetobacter</taxon>
    </lineage>
</organism>